<dbReference type="InterPro" id="IPR050316">
    <property type="entry name" value="Tyrosinase/Hemocyanin"/>
</dbReference>
<gene>
    <name evidence="5" type="ORF">THASP1DRAFT_29006</name>
</gene>
<feature type="region of interest" description="Disordered" evidence="3">
    <location>
        <begin position="370"/>
        <end position="437"/>
    </location>
</feature>
<keyword evidence="1" id="KW-0479">Metal-binding</keyword>
<accession>A0A4V1IWY8</accession>
<keyword evidence="6" id="KW-1185">Reference proteome</keyword>
<keyword evidence="2" id="KW-0186">Copper</keyword>
<dbReference type="Pfam" id="PF00264">
    <property type="entry name" value="Tyrosinase"/>
    <property type="match status" value="1"/>
</dbReference>
<feature type="domain" description="Tyrosinase copper-binding" evidence="4">
    <location>
        <begin position="203"/>
        <end position="214"/>
    </location>
</feature>
<feature type="region of interest" description="Disordered" evidence="3">
    <location>
        <begin position="276"/>
        <end position="298"/>
    </location>
</feature>
<protein>
    <recommendedName>
        <fullName evidence="4">Tyrosinase copper-binding domain-containing protein</fullName>
    </recommendedName>
</protein>
<evidence type="ECO:0000256" key="1">
    <source>
        <dbReference type="ARBA" id="ARBA00022723"/>
    </source>
</evidence>
<dbReference type="PANTHER" id="PTHR11474:SF126">
    <property type="entry name" value="TYROSINASE-LIKE PROTEIN TYR-1-RELATED"/>
    <property type="match status" value="1"/>
</dbReference>
<dbReference type="Proteomes" id="UP000271241">
    <property type="component" value="Unassembled WGS sequence"/>
</dbReference>
<dbReference type="GO" id="GO:0016491">
    <property type="term" value="F:oxidoreductase activity"/>
    <property type="evidence" value="ECO:0007669"/>
    <property type="project" value="InterPro"/>
</dbReference>
<dbReference type="PRINTS" id="PR00092">
    <property type="entry name" value="TYROSINASE"/>
</dbReference>
<organism evidence="5 6">
    <name type="scientific">Thamnocephalis sphaerospora</name>
    <dbReference type="NCBI Taxonomy" id="78915"/>
    <lineage>
        <taxon>Eukaryota</taxon>
        <taxon>Fungi</taxon>
        <taxon>Fungi incertae sedis</taxon>
        <taxon>Zoopagomycota</taxon>
        <taxon>Zoopagomycotina</taxon>
        <taxon>Zoopagomycetes</taxon>
        <taxon>Zoopagales</taxon>
        <taxon>Sigmoideomycetaceae</taxon>
        <taxon>Thamnocephalis</taxon>
    </lineage>
</organism>
<dbReference type="OrthoDB" id="6132182at2759"/>
<evidence type="ECO:0000313" key="6">
    <source>
        <dbReference type="Proteomes" id="UP000271241"/>
    </source>
</evidence>
<dbReference type="EMBL" id="KZ992532">
    <property type="protein sequence ID" value="RKP09209.1"/>
    <property type="molecule type" value="Genomic_DNA"/>
</dbReference>
<dbReference type="AlphaFoldDB" id="A0A4V1IWY8"/>
<evidence type="ECO:0000256" key="2">
    <source>
        <dbReference type="ARBA" id="ARBA00023008"/>
    </source>
</evidence>
<sequence length="437" mass="48889">MTDAKPHSSGCTRIMERREIRTLSDKERNTYFSAIKQLQSGAAPTVYDSYVSLHWKMANSTHGFPEFLPWHRAFILDFERTLQKIDASIVLPYWDWTYDSQAPELAPIWRSDWYGGNGRPGDNCVTDGQWADWRPFYPQPHCLHRNWDGNNTMSAYYSPEITRYLQTTAQLYDDFRVRLEAPPHAQVHNSIGGEMPTMFSPNDPVFYLHHAYIDKAWSEWQALSPRNARAYDGTNADGTPAKLSSPLTGLPYRVSDVIDIGQLCYTYIPFPGTHDSDEDGAPIAHSTPPPSDAVWNGTSPNAFERQNLYKLRAPILLLDSVILMNQQIVGEVRRLEALLRVAIDEFNSLPGYISPAALINRPDFVKRLSGTDKDPAAGHSSYSVPSTTHTATATATADPGREIGRPSGMREKADVRVSKPDADPANNGASRVAAKSF</sequence>
<reference evidence="6" key="1">
    <citation type="journal article" date="2018" name="Nat. Microbiol.">
        <title>Leveraging single-cell genomics to expand the fungal tree of life.</title>
        <authorList>
            <person name="Ahrendt S.R."/>
            <person name="Quandt C.A."/>
            <person name="Ciobanu D."/>
            <person name="Clum A."/>
            <person name="Salamov A."/>
            <person name="Andreopoulos B."/>
            <person name="Cheng J.F."/>
            <person name="Woyke T."/>
            <person name="Pelin A."/>
            <person name="Henrissat B."/>
            <person name="Reynolds N.K."/>
            <person name="Benny G.L."/>
            <person name="Smith M.E."/>
            <person name="James T.Y."/>
            <person name="Grigoriev I.V."/>
        </authorList>
    </citation>
    <scope>NUCLEOTIDE SEQUENCE [LARGE SCALE GENOMIC DNA]</scope>
    <source>
        <strain evidence="6">RSA 1356</strain>
    </source>
</reference>
<evidence type="ECO:0000313" key="5">
    <source>
        <dbReference type="EMBL" id="RKP09209.1"/>
    </source>
</evidence>
<dbReference type="STRING" id="78915.A0A4V1IWY8"/>
<evidence type="ECO:0000256" key="3">
    <source>
        <dbReference type="SAM" id="MobiDB-lite"/>
    </source>
</evidence>
<dbReference type="SUPFAM" id="SSF48056">
    <property type="entry name" value="Di-copper centre-containing domain"/>
    <property type="match status" value="1"/>
</dbReference>
<dbReference type="InterPro" id="IPR002227">
    <property type="entry name" value="Tyrosinase_Cu-bd"/>
</dbReference>
<feature type="compositionally biased region" description="Basic and acidic residues" evidence="3">
    <location>
        <begin position="399"/>
        <end position="422"/>
    </location>
</feature>
<proteinExistence type="predicted"/>
<evidence type="ECO:0000259" key="4">
    <source>
        <dbReference type="PROSITE" id="PS00498"/>
    </source>
</evidence>
<feature type="compositionally biased region" description="Low complexity" evidence="3">
    <location>
        <begin position="387"/>
        <end position="397"/>
    </location>
</feature>
<dbReference type="PANTHER" id="PTHR11474">
    <property type="entry name" value="TYROSINASE FAMILY MEMBER"/>
    <property type="match status" value="1"/>
</dbReference>
<dbReference type="InterPro" id="IPR008922">
    <property type="entry name" value="Di-copper_centre_dom_sf"/>
</dbReference>
<dbReference type="GO" id="GO:0046872">
    <property type="term" value="F:metal ion binding"/>
    <property type="evidence" value="ECO:0007669"/>
    <property type="project" value="UniProtKB-KW"/>
</dbReference>
<dbReference type="PROSITE" id="PS00498">
    <property type="entry name" value="TYROSINASE_2"/>
    <property type="match status" value="1"/>
</dbReference>
<name>A0A4V1IWY8_9FUNG</name>
<dbReference type="Gene3D" id="1.10.1280.10">
    <property type="entry name" value="Di-copper center containing domain from catechol oxidase"/>
    <property type="match status" value="1"/>
</dbReference>